<gene>
    <name evidence="9" type="primary">lpxL</name>
    <name evidence="10" type="ORF">BOW51_01435</name>
</gene>
<keyword evidence="6 9" id="KW-1133">Transmembrane helix</keyword>
<dbReference type="HAMAP" id="MF_01942">
    <property type="entry name" value="Lipid_A_LpxL_LpxP"/>
    <property type="match status" value="1"/>
</dbReference>
<dbReference type="Proteomes" id="UP000190896">
    <property type="component" value="Unassembled WGS sequence"/>
</dbReference>
<dbReference type="CDD" id="cd07984">
    <property type="entry name" value="LPLAT_LABLAT-like"/>
    <property type="match status" value="1"/>
</dbReference>
<accession>A0A1T2KXZ1</accession>
<dbReference type="GO" id="GO:0008913">
    <property type="term" value="F:Kdo2-lipid IVA acyltransferase activity"/>
    <property type="evidence" value="ECO:0007669"/>
    <property type="project" value="UniProtKB-EC"/>
</dbReference>
<comment type="caution">
    <text evidence="10">The sequence shown here is derived from an EMBL/GenBank/DDBJ whole genome shotgun (WGS) entry which is preliminary data.</text>
</comment>
<keyword evidence="2 9" id="KW-0997">Cell inner membrane</keyword>
<dbReference type="GO" id="GO:0036104">
    <property type="term" value="P:Kdo2-lipid A biosynthetic process"/>
    <property type="evidence" value="ECO:0007669"/>
    <property type="project" value="UniProtKB-UniRule"/>
</dbReference>
<evidence type="ECO:0000256" key="9">
    <source>
        <dbReference type="HAMAP-Rule" id="MF_01942"/>
    </source>
</evidence>
<keyword evidence="1 9" id="KW-1003">Cell membrane</keyword>
<dbReference type="PIRSF" id="PIRSF026649">
    <property type="entry name" value="MsbB"/>
    <property type="match status" value="1"/>
</dbReference>
<dbReference type="RefSeq" id="WP_078485747.1">
    <property type="nucleotide sequence ID" value="NZ_MPRJ01000005.1"/>
</dbReference>
<comment type="pathway">
    <text evidence="9">Glycolipid biosynthesis; KDO(2)-lipid A biosynthesis; KDO(2)-lipid A from CMP-3-deoxy-D-manno-octulosonate and lipid IV(A): step 3/4.</text>
</comment>
<evidence type="ECO:0000256" key="7">
    <source>
        <dbReference type="ARBA" id="ARBA00023136"/>
    </source>
</evidence>
<sequence length="305" mass="34978">MTTQNTGGKKSFLGPQFWPTWAGLALLKFIHLLPHPARLWSGRLLGRIIKLLQRRRLKIARRNIELCFPLKTELEREKMVSKNYEYLGISLVEGAMSWWSSPKEILAHVEFQGSQHLRQALDTGRGVILLSAHMTSLELGAHAIGLEFGMAIMYRPLKNPVMDKLIRESREKHSDSVFPRNDTRAMIRALKQGKAVFYGFDQDYGAKHSIFTPFFGVDAATITATTRFAKATGAIVVPYFPYQLESGRYRVDILQPLYNFPGESIEADNRRLNEILESAILKAPEQYLWIHRRFKTRPEGEMPVY</sequence>
<keyword evidence="4 9" id="KW-0812">Transmembrane</keyword>
<dbReference type="PANTHER" id="PTHR30606">
    <property type="entry name" value="LIPID A BIOSYNTHESIS LAUROYL ACYLTRANSFERASE"/>
    <property type="match status" value="1"/>
</dbReference>
<dbReference type="GO" id="GO:0009245">
    <property type="term" value="P:lipid A biosynthetic process"/>
    <property type="evidence" value="ECO:0007669"/>
    <property type="project" value="InterPro"/>
</dbReference>
<dbReference type="PANTHER" id="PTHR30606:SF9">
    <property type="entry name" value="LIPID A BIOSYNTHESIS LAUROYLTRANSFERASE"/>
    <property type="match status" value="1"/>
</dbReference>
<evidence type="ECO:0000256" key="2">
    <source>
        <dbReference type="ARBA" id="ARBA00022519"/>
    </source>
</evidence>
<dbReference type="InterPro" id="IPR004960">
    <property type="entry name" value="LipA_acyltrans"/>
</dbReference>
<evidence type="ECO:0000256" key="1">
    <source>
        <dbReference type="ARBA" id="ARBA00022475"/>
    </source>
</evidence>
<feature type="short sequence motif" description="HXXXXD motif" evidence="9">
    <location>
        <begin position="133"/>
        <end position="138"/>
    </location>
</feature>
<protein>
    <recommendedName>
        <fullName evidence="9">Lipid A biosynthesis acyltransferase</fullName>
        <ecNumber evidence="9">2.3.1.241</ecNumber>
    </recommendedName>
    <alternativeName>
        <fullName evidence="9">Kdo(2)-lipid IV(A) acyltransferase</fullName>
    </alternativeName>
</protein>
<name>A0A1T2KXZ1_9GAMM</name>
<keyword evidence="3 9" id="KW-0808">Transferase</keyword>
<keyword evidence="5 9" id="KW-0448">Lipopolysaccharide biosynthesis</keyword>
<proteinExistence type="inferred from homology"/>
<dbReference type="NCBIfam" id="TIGR02207">
    <property type="entry name" value="lipid_A_htrB"/>
    <property type="match status" value="1"/>
</dbReference>
<dbReference type="EMBL" id="MPRJ01000005">
    <property type="protein sequence ID" value="OOZ37674.1"/>
    <property type="molecule type" value="Genomic_DNA"/>
</dbReference>
<evidence type="ECO:0000256" key="4">
    <source>
        <dbReference type="ARBA" id="ARBA00022692"/>
    </source>
</evidence>
<comment type="similarity">
    <text evidence="9">Belongs to the LpxL/LpxM/LpxP family.</text>
</comment>
<evidence type="ECO:0000256" key="3">
    <source>
        <dbReference type="ARBA" id="ARBA00022679"/>
    </source>
</evidence>
<reference evidence="10 11" key="1">
    <citation type="submission" date="2016-11" db="EMBL/GenBank/DDBJ databases">
        <title>Mixed transmission modes and dynamic genome evolution in an obligate animal-bacterial symbiosis.</title>
        <authorList>
            <person name="Russell S.L."/>
            <person name="Corbett-Detig R.B."/>
            <person name="Cavanaugh C.M."/>
        </authorList>
    </citation>
    <scope>NUCLEOTIDE SEQUENCE [LARGE SCALE GENOMIC DNA]</scope>
    <source>
        <strain evidence="10">Se-Cadez</strain>
    </source>
</reference>
<dbReference type="InterPro" id="IPR011920">
    <property type="entry name" value="Lipid_A_LpxL_LpxP"/>
</dbReference>
<dbReference type="GO" id="GO:0009103">
    <property type="term" value="P:lipopolysaccharide biosynthetic process"/>
    <property type="evidence" value="ECO:0007669"/>
    <property type="project" value="UniProtKB-UniRule"/>
</dbReference>
<evidence type="ECO:0000256" key="6">
    <source>
        <dbReference type="ARBA" id="ARBA00022989"/>
    </source>
</evidence>
<evidence type="ECO:0000256" key="5">
    <source>
        <dbReference type="ARBA" id="ARBA00022985"/>
    </source>
</evidence>
<dbReference type="GO" id="GO:0005886">
    <property type="term" value="C:plasma membrane"/>
    <property type="evidence" value="ECO:0007669"/>
    <property type="project" value="UniProtKB-SubCell"/>
</dbReference>
<comment type="catalytic activity">
    <reaction evidence="9">
        <text>an alpha-Kdo-(2-&gt;4)-alpha-Kdo-(2-&gt;6)-lipid IVA + a fatty acyl-[ACP] = an alpha-Kdo-(2-&gt;4)-alpha-Kdo-(2-&gt;6)-(acyl)-lipid IVA + holo-[ACP]</text>
        <dbReference type="Rhea" id="RHEA:69396"/>
        <dbReference type="Rhea" id="RHEA-COMP:9685"/>
        <dbReference type="Rhea" id="RHEA-COMP:14125"/>
        <dbReference type="ChEBI" id="CHEBI:64479"/>
        <dbReference type="ChEBI" id="CHEBI:138651"/>
        <dbReference type="ChEBI" id="CHEBI:176429"/>
        <dbReference type="ChEBI" id="CHEBI:176430"/>
        <dbReference type="EC" id="2.3.1.241"/>
    </reaction>
</comment>
<dbReference type="UniPathway" id="UPA00360">
    <property type="reaction ID" value="UER00485"/>
</dbReference>
<evidence type="ECO:0000256" key="8">
    <source>
        <dbReference type="ARBA" id="ARBA00023315"/>
    </source>
</evidence>
<keyword evidence="8 9" id="KW-0012">Acyltransferase</keyword>
<dbReference type="UniPathway" id="UPA00030"/>
<keyword evidence="11" id="KW-1185">Reference proteome</keyword>
<dbReference type="Pfam" id="PF03279">
    <property type="entry name" value="Lip_A_acyltrans"/>
    <property type="match status" value="1"/>
</dbReference>
<evidence type="ECO:0000313" key="10">
    <source>
        <dbReference type="EMBL" id="OOZ37674.1"/>
    </source>
</evidence>
<comment type="function">
    <text evidence="9">Catalyzes the transfer of an acyl chain from an acyl-[acyl-carrier-protein] (ACP) to a Kdo(2)-lipid IV(A) to form a Kdo(2)-(acyl)-lipid IV(A).</text>
</comment>
<comment type="pathway">
    <text evidence="9">Bacterial outer membrane biogenesis; lipopolysaccharide biosynthesis.</text>
</comment>
<dbReference type="EC" id="2.3.1.241" evidence="9"/>
<organism evidence="10 11">
    <name type="scientific">Solemya velesiana gill symbiont</name>
    <dbReference type="NCBI Taxonomy" id="1918948"/>
    <lineage>
        <taxon>Bacteria</taxon>
        <taxon>Pseudomonadati</taxon>
        <taxon>Pseudomonadota</taxon>
        <taxon>Gammaproteobacteria</taxon>
        <taxon>sulfur-oxidizing symbionts</taxon>
    </lineage>
</organism>
<comment type="subcellular location">
    <subcellularLocation>
        <location evidence="9">Cell inner membrane</location>
        <topology evidence="9">Single-pass membrane protein</topology>
    </subcellularLocation>
</comment>
<evidence type="ECO:0000313" key="11">
    <source>
        <dbReference type="Proteomes" id="UP000190896"/>
    </source>
</evidence>
<keyword evidence="7 9" id="KW-0472">Membrane</keyword>
<dbReference type="OrthoDB" id="9803456at2"/>
<dbReference type="AlphaFoldDB" id="A0A1T2KXZ1"/>